<reference evidence="1" key="1">
    <citation type="submission" date="2020-10" db="EMBL/GenBank/DDBJ databases">
        <authorList>
            <person name="Gilroy R."/>
        </authorList>
    </citation>
    <scope>NUCLEOTIDE SEQUENCE</scope>
    <source>
        <strain evidence="1">CHK154-7741</strain>
    </source>
</reference>
<evidence type="ECO:0000313" key="1">
    <source>
        <dbReference type="EMBL" id="HIU93058.1"/>
    </source>
</evidence>
<comment type="caution">
    <text evidence="1">The sequence shown here is derived from an EMBL/GenBank/DDBJ whole genome shotgun (WGS) entry which is preliminary data.</text>
</comment>
<sequence>MKISQTNFSMFKPMSKEERQEVHSNPFGINFKGNVLTSDVFESSKAKETNSSTNPFAAFSSVTNKSKMVASAVVGGMNSFNEAFRSRINSIISFGRQVKDKIANSWEKAKNTEISLDFKGLAESISSKFDNSYSVNNLLKRPVDDLHTMFAVEHAAYKESLKA</sequence>
<dbReference type="EMBL" id="DVOD01000058">
    <property type="protein sequence ID" value="HIU93058.1"/>
    <property type="molecule type" value="Genomic_DNA"/>
</dbReference>
<gene>
    <name evidence="1" type="ORF">IAD26_08005</name>
</gene>
<name>A0A9D1N0Q3_9CLOT</name>
<accession>A0A9D1N0Q3</accession>
<organism evidence="1 2">
    <name type="scientific">Candidatus Limenecus avicola</name>
    <dbReference type="NCBI Taxonomy" id="2840847"/>
    <lineage>
        <taxon>Bacteria</taxon>
        <taxon>Bacillati</taxon>
        <taxon>Bacillota</taxon>
        <taxon>Clostridia</taxon>
        <taxon>Eubacteriales</taxon>
        <taxon>Clostridiaceae</taxon>
        <taxon>Clostridiaceae incertae sedis</taxon>
        <taxon>Candidatus Limenecus</taxon>
    </lineage>
</organism>
<protein>
    <submittedName>
        <fullName evidence="1">Uncharacterized protein</fullName>
    </submittedName>
</protein>
<dbReference type="Proteomes" id="UP000886748">
    <property type="component" value="Unassembled WGS sequence"/>
</dbReference>
<reference evidence="1" key="2">
    <citation type="journal article" date="2021" name="PeerJ">
        <title>Extensive microbial diversity within the chicken gut microbiome revealed by metagenomics and culture.</title>
        <authorList>
            <person name="Gilroy R."/>
            <person name="Ravi A."/>
            <person name="Getino M."/>
            <person name="Pursley I."/>
            <person name="Horton D.L."/>
            <person name="Alikhan N.F."/>
            <person name="Baker D."/>
            <person name="Gharbi K."/>
            <person name="Hall N."/>
            <person name="Watson M."/>
            <person name="Adriaenssens E.M."/>
            <person name="Foster-Nyarko E."/>
            <person name="Jarju S."/>
            <person name="Secka A."/>
            <person name="Antonio M."/>
            <person name="Oren A."/>
            <person name="Chaudhuri R.R."/>
            <person name="La Ragione R."/>
            <person name="Hildebrand F."/>
            <person name="Pallen M.J."/>
        </authorList>
    </citation>
    <scope>NUCLEOTIDE SEQUENCE</scope>
    <source>
        <strain evidence="1">CHK154-7741</strain>
    </source>
</reference>
<proteinExistence type="predicted"/>
<dbReference type="AlphaFoldDB" id="A0A9D1N0Q3"/>
<evidence type="ECO:0000313" key="2">
    <source>
        <dbReference type="Proteomes" id="UP000886748"/>
    </source>
</evidence>